<comment type="caution">
    <text evidence="4">The sequence shown here is derived from an EMBL/GenBank/DDBJ whole genome shotgun (WGS) entry which is preliminary data.</text>
</comment>
<comment type="similarity">
    <text evidence="1 2">Belongs to the serpin family.</text>
</comment>
<dbReference type="InterPro" id="IPR023796">
    <property type="entry name" value="Serpin_dom"/>
</dbReference>
<dbReference type="EMBL" id="JWZT01001018">
    <property type="protein sequence ID" value="KII73055.1"/>
    <property type="molecule type" value="Genomic_DNA"/>
</dbReference>
<dbReference type="SUPFAM" id="SSF56574">
    <property type="entry name" value="Serpins"/>
    <property type="match status" value="1"/>
</dbReference>
<dbReference type="InterPro" id="IPR000215">
    <property type="entry name" value="Serpin_fam"/>
</dbReference>
<dbReference type="GO" id="GO:0004867">
    <property type="term" value="F:serine-type endopeptidase inhibitor activity"/>
    <property type="evidence" value="ECO:0007669"/>
    <property type="project" value="InterPro"/>
</dbReference>
<dbReference type="PANTHER" id="PTHR11461:SF211">
    <property type="entry name" value="GH10112P-RELATED"/>
    <property type="match status" value="1"/>
</dbReference>
<dbReference type="Gene3D" id="2.30.39.10">
    <property type="entry name" value="Alpha-1-antitrypsin, domain 1"/>
    <property type="match status" value="1"/>
</dbReference>
<dbReference type="GO" id="GO:0005615">
    <property type="term" value="C:extracellular space"/>
    <property type="evidence" value="ECO:0007669"/>
    <property type="project" value="InterPro"/>
</dbReference>
<sequence>MIFNQVNNFGLQIFKQLYVSQNATGNMAFDGISFYILMGAINLGLQGRSNEQLSHFLNEDLDELYNIIDIKHSRTARKFINLRFRAQEVSNSNAGFFSSCYIYKNYSRIARIVFDHFEFQFNISDPKKSTRSMNEWVSGWVHEPVRDMLQDSIPSDNRLVFIYTFNFHLDWIMSFDPRFTKQDIFVDDKNRVLLVPMMNKIGRYRIFDSTGYGYTILFQPSNDRKFYSAIVLPREEYSVNDVLNIFKIDQLQYYYRNSSVQYVHLKLPKFKIFATQDLVNTLKNLGITYIFDQNYSDFGRMTNHSVFIGNITQVSKVIIDDLGDVVTYTRKARIDEYVSSPYLFYVTRPFFFFVYSIEGYLVRISAIVTNPNTF</sequence>
<dbReference type="Gene3D" id="3.30.497.10">
    <property type="entry name" value="Antithrombin, subunit I, domain 2"/>
    <property type="match status" value="1"/>
</dbReference>
<keyword evidence="5" id="KW-1185">Reference proteome</keyword>
<dbReference type="OMA" id="DEKFHDE"/>
<evidence type="ECO:0000313" key="4">
    <source>
        <dbReference type="EMBL" id="KII73055.1"/>
    </source>
</evidence>
<dbReference type="PANTHER" id="PTHR11461">
    <property type="entry name" value="SERINE PROTEASE INHIBITOR, SERPIN"/>
    <property type="match status" value="1"/>
</dbReference>
<accession>A0A0C2N9M6</accession>
<evidence type="ECO:0000256" key="2">
    <source>
        <dbReference type="RuleBase" id="RU000411"/>
    </source>
</evidence>
<dbReference type="InterPro" id="IPR036186">
    <property type="entry name" value="Serpin_sf"/>
</dbReference>
<dbReference type="OrthoDB" id="5966977at2759"/>
<evidence type="ECO:0000313" key="5">
    <source>
        <dbReference type="Proteomes" id="UP000031668"/>
    </source>
</evidence>
<dbReference type="SMART" id="SM00093">
    <property type="entry name" value="SERPIN"/>
    <property type="match status" value="1"/>
</dbReference>
<reference evidence="4 5" key="1">
    <citation type="journal article" date="2014" name="Genome Biol. Evol.">
        <title>The genome of the myxosporean Thelohanellus kitauei shows adaptations to nutrient acquisition within its fish host.</title>
        <authorList>
            <person name="Yang Y."/>
            <person name="Xiong J."/>
            <person name="Zhou Z."/>
            <person name="Huo F."/>
            <person name="Miao W."/>
            <person name="Ran C."/>
            <person name="Liu Y."/>
            <person name="Zhang J."/>
            <person name="Feng J."/>
            <person name="Wang M."/>
            <person name="Wang M."/>
            <person name="Wang L."/>
            <person name="Yao B."/>
        </authorList>
    </citation>
    <scope>NUCLEOTIDE SEQUENCE [LARGE SCALE GENOMIC DNA]</scope>
    <source>
        <strain evidence="4">Wuqing</strain>
    </source>
</reference>
<name>A0A0C2N9M6_THEKT</name>
<evidence type="ECO:0000259" key="3">
    <source>
        <dbReference type="SMART" id="SM00093"/>
    </source>
</evidence>
<dbReference type="InterPro" id="IPR042185">
    <property type="entry name" value="Serpin_sf_2"/>
</dbReference>
<dbReference type="CDD" id="cd00172">
    <property type="entry name" value="serpin"/>
    <property type="match status" value="1"/>
</dbReference>
<dbReference type="InterPro" id="IPR042178">
    <property type="entry name" value="Serpin_sf_1"/>
</dbReference>
<organism evidence="4 5">
    <name type="scientific">Thelohanellus kitauei</name>
    <name type="common">Myxosporean</name>
    <dbReference type="NCBI Taxonomy" id="669202"/>
    <lineage>
        <taxon>Eukaryota</taxon>
        <taxon>Metazoa</taxon>
        <taxon>Cnidaria</taxon>
        <taxon>Myxozoa</taxon>
        <taxon>Myxosporea</taxon>
        <taxon>Bivalvulida</taxon>
        <taxon>Platysporina</taxon>
        <taxon>Myxobolidae</taxon>
        <taxon>Thelohanellus</taxon>
    </lineage>
</organism>
<dbReference type="Proteomes" id="UP000031668">
    <property type="component" value="Unassembled WGS sequence"/>
</dbReference>
<feature type="domain" description="Serpin" evidence="3">
    <location>
        <begin position="11"/>
        <end position="371"/>
    </location>
</feature>
<dbReference type="AlphaFoldDB" id="A0A0C2N9M6"/>
<dbReference type="Pfam" id="PF00079">
    <property type="entry name" value="Serpin"/>
    <property type="match status" value="1"/>
</dbReference>
<proteinExistence type="inferred from homology"/>
<gene>
    <name evidence="4" type="ORF">RF11_08346</name>
</gene>
<protein>
    <submittedName>
        <fullName evidence="4">Glia-derived nexin</fullName>
    </submittedName>
</protein>
<evidence type="ECO:0000256" key="1">
    <source>
        <dbReference type="ARBA" id="ARBA00009500"/>
    </source>
</evidence>